<keyword evidence="5" id="KW-1185">Reference proteome</keyword>
<dbReference type="GO" id="GO:0003723">
    <property type="term" value="F:RNA binding"/>
    <property type="evidence" value="ECO:0007669"/>
    <property type="project" value="UniProtKB-UniRule"/>
</dbReference>
<dbReference type="Gene3D" id="3.30.70.330">
    <property type="match status" value="2"/>
</dbReference>
<dbReference type="OrthoDB" id="410044at2759"/>
<dbReference type="SUPFAM" id="SSF54928">
    <property type="entry name" value="RNA-binding domain, RBD"/>
    <property type="match status" value="2"/>
</dbReference>
<gene>
    <name evidence="4" type="ORF">EIN_380080</name>
</gene>
<evidence type="ECO:0000259" key="3">
    <source>
        <dbReference type="PROSITE" id="PS50102"/>
    </source>
</evidence>
<dbReference type="EMBL" id="KB206395">
    <property type="protein sequence ID" value="ELP92111.1"/>
    <property type="molecule type" value="Genomic_DNA"/>
</dbReference>
<evidence type="ECO:0000313" key="4">
    <source>
        <dbReference type="EMBL" id="ELP92111.1"/>
    </source>
</evidence>
<keyword evidence="1" id="KW-0694">RNA-binding</keyword>
<accession>A0A0A1UEA1</accession>
<dbReference type="InterPro" id="IPR000504">
    <property type="entry name" value="RRM_dom"/>
</dbReference>
<dbReference type="PANTHER" id="PTHR48034">
    <property type="entry name" value="TRANSFORMER-2 SEX-DETERMINING PROTEIN-RELATED"/>
    <property type="match status" value="1"/>
</dbReference>
<name>A0A0A1UEA1_ENTIV</name>
<feature type="compositionally biased region" description="Polar residues" evidence="2">
    <location>
        <begin position="197"/>
        <end position="209"/>
    </location>
</feature>
<dbReference type="GeneID" id="14891110"/>
<dbReference type="PROSITE" id="PS50102">
    <property type="entry name" value="RRM"/>
    <property type="match status" value="2"/>
</dbReference>
<dbReference type="AlphaFoldDB" id="A0A0A1UEA1"/>
<proteinExistence type="predicted"/>
<feature type="domain" description="RRM" evidence="3">
    <location>
        <begin position="16"/>
        <end position="96"/>
    </location>
</feature>
<dbReference type="Proteomes" id="UP000014680">
    <property type="component" value="Unassembled WGS sequence"/>
</dbReference>
<sequence>MKQGSLERAIKVNCTTTLFFARLGNVRKDELKCYCEQFGPVKDISVMVDQDTQKPKGCGFVKFMTHEDAKRCVEEAPKKNKGDPIKKNWVIEWAKSSQIKEGDLDKTTLYISNLNKETNVEDMLRAKFGMYGVIEKITRIENAKGSFAFVKYDKMESAVEAINKENGKWWCGNLIVVEFSETIESKRSRRQKATMKKQFSTHQINQSHTLPEAKAYDDKSEASTHRATKSYTQSLSSQQLDGLFHIQDGFFTSQSPSPKSTAISSHKHTTSQPFDKHINSISPFDMLSPRDNDDSESLPIFRELVTPSNGKKTTF</sequence>
<feature type="region of interest" description="Disordered" evidence="2">
    <location>
        <begin position="255"/>
        <end position="315"/>
    </location>
</feature>
<reference evidence="4 5" key="1">
    <citation type="submission" date="2012-10" db="EMBL/GenBank/DDBJ databases">
        <authorList>
            <person name="Zafar N."/>
            <person name="Inman J."/>
            <person name="Hall N."/>
            <person name="Lorenzi H."/>
            <person name="Caler E."/>
        </authorList>
    </citation>
    <scope>NUCLEOTIDE SEQUENCE [LARGE SCALE GENOMIC DNA]</scope>
    <source>
        <strain evidence="4 5">IP1</strain>
    </source>
</reference>
<protein>
    <submittedName>
        <fullName evidence="4">RNA-binding protein, putative</fullName>
    </submittedName>
</protein>
<feature type="region of interest" description="Disordered" evidence="2">
    <location>
        <begin position="189"/>
        <end position="232"/>
    </location>
</feature>
<organism evidence="4 5">
    <name type="scientific">Entamoeba invadens IP1</name>
    <dbReference type="NCBI Taxonomy" id="370355"/>
    <lineage>
        <taxon>Eukaryota</taxon>
        <taxon>Amoebozoa</taxon>
        <taxon>Evosea</taxon>
        <taxon>Archamoebae</taxon>
        <taxon>Mastigamoebida</taxon>
        <taxon>Entamoebidae</taxon>
        <taxon>Entamoeba</taxon>
    </lineage>
</organism>
<feature type="compositionally biased region" description="Polar residues" evidence="2">
    <location>
        <begin position="306"/>
        <end position="315"/>
    </location>
</feature>
<dbReference type="OMA" id="HRATKSY"/>
<dbReference type="VEuPathDB" id="AmoebaDB:EIN_380080"/>
<feature type="domain" description="RRM" evidence="3">
    <location>
        <begin position="107"/>
        <end position="182"/>
    </location>
</feature>
<evidence type="ECO:0000313" key="5">
    <source>
        <dbReference type="Proteomes" id="UP000014680"/>
    </source>
</evidence>
<feature type="compositionally biased region" description="Polar residues" evidence="2">
    <location>
        <begin position="255"/>
        <end position="264"/>
    </location>
</feature>
<feature type="compositionally biased region" description="Basic and acidic residues" evidence="2">
    <location>
        <begin position="214"/>
        <end position="224"/>
    </location>
</feature>
<dbReference type="CDD" id="cd00590">
    <property type="entry name" value="RRM_SF"/>
    <property type="match status" value="1"/>
</dbReference>
<evidence type="ECO:0000256" key="2">
    <source>
        <dbReference type="SAM" id="MobiDB-lite"/>
    </source>
</evidence>
<dbReference type="InterPro" id="IPR012677">
    <property type="entry name" value="Nucleotide-bd_a/b_plait_sf"/>
</dbReference>
<dbReference type="InterPro" id="IPR050441">
    <property type="entry name" value="RBM"/>
</dbReference>
<dbReference type="InterPro" id="IPR035979">
    <property type="entry name" value="RBD_domain_sf"/>
</dbReference>
<dbReference type="Pfam" id="PF00076">
    <property type="entry name" value="RRM_1"/>
    <property type="match status" value="2"/>
</dbReference>
<dbReference type="KEGG" id="eiv:EIN_380080"/>
<dbReference type="SMART" id="SM00360">
    <property type="entry name" value="RRM"/>
    <property type="match status" value="2"/>
</dbReference>
<evidence type="ECO:0000256" key="1">
    <source>
        <dbReference type="PROSITE-ProRule" id="PRU00176"/>
    </source>
</evidence>
<dbReference type="RefSeq" id="XP_004258882.1">
    <property type="nucleotide sequence ID" value="XM_004258834.1"/>
</dbReference>